<evidence type="ECO:0000259" key="1">
    <source>
        <dbReference type="Pfam" id="PF14534"/>
    </source>
</evidence>
<dbReference type="RefSeq" id="WP_150686096.1">
    <property type="nucleotide sequence ID" value="NZ_CABPSI010000005.1"/>
</dbReference>
<dbReference type="AlphaFoldDB" id="A0A5E4YRV0"/>
<dbReference type="InterPro" id="IPR027843">
    <property type="entry name" value="DUF4440"/>
</dbReference>
<dbReference type="Pfam" id="PF14534">
    <property type="entry name" value="DUF4440"/>
    <property type="match status" value="1"/>
</dbReference>
<dbReference type="SUPFAM" id="SSF54427">
    <property type="entry name" value="NTF2-like"/>
    <property type="match status" value="1"/>
</dbReference>
<dbReference type="InterPro" id="IPR032710">
    <property type="entry name" value="NTF2-like_dom_sf"/>
</dbReference>
<gene>
    <name evidence="2" type="ORF">PIN31115_04678</name>
</gene>
<name>A0A5E4YRV0_9BURK</name>
<feature type="domain" description="DUF4440" evidence="1">
    <location>
        <begin position="13"/>
        <end position="119"/>
    </location>
</feature>
<reference evidence="2 3" key="1">
    <citation type="submission" date="2019-08" db="EMBL/GenBank/DDBJ databases">
        <authorList>
            <person name="Peeters C."/>
        </authorList>
    </citation>
    <scope>NUCLEOTIDE SEQUENCE [LARGE SCALE GENOMIC DNA]</scope>
    <source>
        <strain evidence="2 3">LMG 31115</strain>
    </source>
</reference>
<sequence length="128" mass="14182">MDDDKTSATISAIAALEAELRAAMLASDVVALERLLDDDLVFTTPDGRVLTKQEDLTVHRDGQLHLKQLDLFDTQIRRIDTLYLTTTKATLAGQYGTMTFDGTFAYTRLWRPHGATWRVIAGQAAKIG</sequence>
<dbReference type="EMBL" id="CABPSI010000005">
    <property type="protein sequence ID" value="VVE51155.1"/>
    <property type="molecule type" value="Genomic_DNA"/>
</dbReference>
<dbReference type="Proteomes" id="UP000333828">
    <property type="component" value="Unassembled WGS sequence"/>
</dbReference>
<protein>
    <recommendedName>
        <fullName evidence="1">DUF4440 domain-containing protein</fullName>
    </recommendedName>
</protein>
<proteinExistence type="predicted"/>
<evidence type="ECO:0000313" key="2">
    <source>
        <dbReference type="EMBL" id="VVE51155.1"/>
    </source>
</evidence>
<organism evidence="2 3">
    <name type="scientific">Pandoraea iniqua</name>
    <dbReference type="NCBI Taxonomy" id="2508288"/>
    <lineage>
        <taxon>Bacteria</taxon>
        <taxon>Pseudomonadati</taxon>
        <taxon>Pseudomonadota</taxon>
        <taxon>Betaproteobacteria</taxon>
        <taxon>Burkholderiales</taxon>
        <taxon>Burkholderiaceae</taxon>
        <taxon>Pandoraea</taxon>
    </lineage>
</organism>
<keyword evidence="3" id="KW-1185">Reference proteome</keyword>
<accession>A0A5E4YRV0</accession>
<dbReference type="Gene3D" id="3.10.450.50">
    <property type="match status" value="1"/>
</dbReference>
<evidence type="ECO:0000313" key="3">
    <source>
        <dbReference type="Proteomes" id="UP000333828"/>
    </source>
</evidence>